<dbReference type="InterPro" id="IPR013078">
    <property type="entry name" value="His_Pase_superF_clade-1"/>
</dbReference>
<dbReference type="PANTHER" id="PTHR20935">
    <property type="entry name" value="PHOSPHOGLYCERATE MUTASE-RELATED"/>
    <property type="match status" value="1"/>
</dbReference>
<dbReference type="KEGG" id="bact:AB656_02420"/>
<accession>A0A086Z0L1</accession>
<evidence type="ECO:0000313" key="3">
    <source>
        <dbReference type="Proteomes" id="UP000029015"/>
    </source>
</evidence>
<dbReference type="SUPFAM" id="SSF53254">
    <property type="entry name" value="Phosphoglycerate mutase-like"/>
    <property type="match status" value="1"/>
</dbReference>
<sequence length="189" mass="19882">MKVDPQALADQAKSSGHLLLIMRHAQAEPCGAGGDRSRPLSLQGRKQAETVGRSLSALGLIPDRIACSGALRARQTLDLMLSSFGDGPSVDYRESLYTGGTQGLLDELVASKQEERFLLIVTHEPSVSYCAQLFADPASDQGALGLLGLGMPPACAAVLAAAQPLRDWSPSTADLLGTVGPNDLRKYPV</sequence>
<name>A0A086Z0L1_9BIFI</name>
<dbReference type="InterPro" id="IPR029033">
    <property type="entry name" value="His_PPase_superfam"/>
</dbReference>
<dbReference type="GO" id="GO:0016787">
    <property type="term" value="F:hydrolase activity"/>
    <property type="evidence" value="ECO:0007669"/>
    <property type="project" value="UniProtKB-KW"/>
</dbReference>
<keyword evidence="1" id="KW-0378">Hydrolase</keyword>
<protein>
    <submittedName>
        <fullName evidence="2">Phosphoglycerate mutase family protein</fullName>
    </submittedName>
</protein>
<dbReference type="PATRIC" id="fig|1437605.7.peg.499"/>
<gene>
    <name evidence="2" type="ORF">BACT_0763</name>
</gene>
<dbReference type="STRING" id="1437605.AB656_02420"/>
<dbReference type="RefSeq" id="WP_033504462.1">
    <property type="nucleotide sequence ID" value="NZ_CP011786.1"/>
</dbReference>
<proteinExistence type="predicted"/>
<dbReference type="AlphaFoldDB" id="A0A086Z0L1"/>
<dbReference type="PANTHER" id="PTHR20935:SF1">
    <property type="entry name" value="SLL1549 PROTEIN"/>
    <property type="match status" value="1"/>
</dbReference>
<dbReference type="Proteomes" id="UP000029015">
    <property type="component" value="Unassembled WGS sequence"/>
</dbReference>
<organism evidence="2 3">
    <name type="scientific">Bifidobacterium actinocoloniiforme DSM 22766</name>
    <dbReference type="NCBI Taxonomy" id="1437605"/>
    <lineage>
        <taxon>Bacteria</taxon>
        <taxon>Bacillati</taxon>
        <taxon>Actinomycetota</taxon>
        <taxon>Actinomycetes</taxon>
        <taxon>Bifidobacteriales</taxon>
        <taxon>Bifidobacteriaceae</taxon>
        <taxon>Bifidobacterium</taxon>
    </lineage>
</organism>
<reference evidence="2 3" key="1">
    <citation type="submission" date="2014-03" db="EMBL/GenBank/DDBJ databases">
        <title>Genomics of Bifidobacteria.</title>
        <authorList>
            <person name="Ventura M."/>
            <person name="Milani C."/>
            <person name="Lugli G.A."/>
        </authorList>
    </citation>
    <scope>NUCLEOTIDE SEQUENCE [LARGE SCALE GENOMIC DNA]</scope>
    <source>
        <strain evidence="2 3">DSM 22766</strain>
    </source>
</reference>
<dbReference type="InterPro" id="IPR051021">
    <property type="entry name" value="Mito_Ser/Thr_phosphatase"/>
</dbReference>
<dbReference type="eggNOG" id="COG2062">
    <property type="taxonomic scope" value="Bacteria"/>
</dbReference>
<comment type="caution">
    <text evidence="2">The sequence shown here is derived from an EMBL/GenBank/DDBJ whole genome shotgun (WGS) entry which is preliminary data.</text>
</comment>
<dbReference type="Pfam" id="PF00300">
    <property type="entry name" value="His_Phos_1"/>
    <property type="match status" value="1"/>
</dbReference>
<dbReference type="EMBL" id="JGYK01000001">
    <property type="protein sequence ID" value="KFI40061.1"/>
    <property type="molecule type" value="Genomic_DNA"/>
</dbReference>
<keyword evidence="3" id="KW-1185">Reference proteome</keyword>
<dbReference type="Gene3D" id="3.40.50.1240">
    <property type="entry name" value="Phosphoglycerate mutase-like"/>
    <property type="match status" value="1"/>
</dbReference>
<dbReference type="SMART" id="SM00855">
    <property type="entry name" value="PGAM"/>
    <property type="match status" value="1"/>
</dbReference>
<evidence type="ECO:0000256" key="1">
    <source>
        <dbReference type="ARBA" id="ARBA00022801"/>
    </source>
</evidence>
<dbReference type="OrthoDB" id="9810154at2"/>
<evidence type="ECO:0000313" key="2">
    <source>
        <dbReference type="EMBL" id="KFI40061.1"/>
    </source>
</evidence>
<dbReference type="CDD" id="cd07067">
    <property type="entry name" value="HP_PGM_like"/>
    <property type="match status" value="1"/>
</dbReference>